<dbReference type="InterPro" id="IPR027417">
    <property type="entry name" value="P-loop_NTPase"/>
</dbReference>
<feature type="domain" description="ABC transporter" evidence="1">
    <location>
        <begin position="5"/>
        <end position="51"/>
    </location>
</feature>
<dbReference type="InterPro" id="IPR039421">
    <property type="entry name" value="Type_1_exporter"/>
</dbReference>
<dbReference type="SUPFAM" id="SSF52540">
    <property type="entry name" value="P-loop containing nucleoside triphosphate hydrolases"/>
    <property type="match status" value="1"/>
</dbReference>
<evidence type="ECO:0000313" key="3">
    <source>
        <dbReference type="Proteomes" id="UP001586593"/>
    </source>
</evidence>
<name>A0ABR3VU16_9PEZI</name>
<comment type="caution">
    <text evidence="2">The sequence shown here is derived from an EMBL/GenBank/DDBJ whole genome shotgun (WGS) entry which is preliminary data.</text>
</comment>
<dbReference type="Pfam" id="PF00005">
    <property type="entry name" value="ABC_tran"/>
    <property type="match status" value="1"/>
</dbReference>
<reference evidence="2 3" key="1">
    <citation type="journal article" date="2024" name="Commun. Biol.">
        <title>Comparative genomic analysis of thermophilic fungi reveals convergent evolutionary adaptations and gene losses.</title>
        <authorList>
            <person name="Steindorff A.S."/>
            <person name="Aguilar-Pontes M.V."/>
            <person name="Robinson A.J."/>
            <person name="Andreopoulos B."/>
            <person name="LaButti K."/>
            <person name="Kuo A."/>
            <person name="Mondo S."/>
            <person name="Riley R."/>
            <person name="Otillar R."/>
            <person name="Haridas S."/>
            <person name="Lipzen A."/>
            <person name="Grimwood J."/>
            <person name="Schmutz J."/>
            <person name="Clum A."/>
            <person name="Reid I.D."/>
            <person name="Moisan M.C."/>
            <person name="Butler G."/>
            <person name="Nguyen T.T.M."/>
            <person name="Dewar K."/>
            <person name="Conant G."/>
            <person name="Drula E."/>
            <person name="Henrissat B."/>
            <person name="Hansel C."/>
            <person name="Singer S."/>
            <person name="Hutchinson M.I."/>
            <person name="de Vries R.P."/>
            <person name="Natvig D.O."/>
            <person name="Powell A.J."/>
            <person name="Tsang A."/>
            <person name="Grigoriev I.V."/>
        </authorList>
    </citation>
    <scope>NUCLEOTIDE SEQUENCE [LARGE SCALE GENOMIC DNA]</scope>
    <source>
        <strain evidence="2 3">ATCC 24622</strain>
    </source>
</reference>
<evidence type="ECO:0000313" key="2">
    <source>
        <dbReference type="EMBL" id="KAL1845149.1"/>
    </source>
</evidence>
<keyword evidence="3" id="KW-1185">Reference proteome</keyword>
<evidence type="ECO:0000259" key="1">
    <source>
        <dbReference type="Pfam" id="PF00005"/>
    </source>
</evidence>
<dbReference type="Gene3D" id="3.40.50.300">
    <property type="entry name" value="P-loop containing nucleotide triphosphate hydrolases"/>
    <property type="match status" value="1"/>
</dbReference>
<dbReference type="PANTHER" id="PTHR43394:SF1">
    <property type="entry name" value="ATP-BINDING CASSETTE SUB-FAMILY B MEMBER 10, MITOCHONDRIAL"/>
    <property type="match status" value="1"/>
</dbReference>
<dbReference type="InterPro" id="IPR003439">
    <property type="entry name" value="ABC_transporter-like_ATP-bd"/>
</dbReference>
<sequence length="127" mass="13907">MTAKNTNIFESLDSPIAEGGHNLSQGQRQLLCLARAIVSRPKVMVLDEATSAVDMHTDALIQRSIRDEFTDATLLVIAHRLSTIADFDRILVLSDGRVAEYGTPRELWEKGDGGSDENVGTKVIDLI</sequence>
<organism evidence="2 3">
    <name type="scientific">Phialemonium thermophilum</name>
    <dbReference type="NCBI Taxonomy" id="223376"/>
    <lineage>
        <taxon>Eukaryota</taxon>
        <taxon>Fungi</taxon>
        <taxon>Dikarya</taxon>
        <taxon>Ascomycota</taxon>
        <taxon>Pezizomycotina</taxon>
        <taxon>Sordariomycetes</taxon>
        <taxon>Sordariomycetidae</taxon>
        <taxon>Cephalothecales</taxon>
        <taxon>Cephalothecaceae</taxon>
        <taxon>Phialemonium</taxon>
    </lineage>
</organism>
<gene>
    <name evidence="2" type="ORF">VTK73DRAFT_1032</name>
</gene>
<dbReference type="EMBL" id="JAZHXJ010001235">
    <property type="protein sequence ID" value="KAL1845149.1"/>
    <property type="molecule type" value="Genomic_DNA"/>
</dbReference>
<protein>
    <recommendedName>
        <fullName evidence="1">ABC transporter domain-containing protein</fullName>
    </recommendedName>
</protein>
<dbReference type="Proteomes" id="UP001586593">
    <property type="component" value="Unassembled WGS sequence"/>
</dbReference>
<accession>A0ABR3VU16</accession>
<dbReference type="PANTHER" id="PTHR43394">
    <property type="entry name" value="ATP-DEPENDENT PERMEASE MDL1, MITOCHONDRIAL"/>
    <property type="match status" value="1"/>
</dbReference>
<proteinExistence type="predicted"/>